<name>A0A0L6UGF8_9BASI</name>
<protein>
    <submittedName>
        <fullName evidence="1">Uncharacterized protein</fullName>
    </submittedName>
</protein>
<dbReference type="AlphaFoldDB" id="A0A0L6UGF8"/>
<sequence length="292" mass="32621">VYLDGQEFTILTLVSVTELLDGLMEVFGKLTIGKYNFQFKSLVYPVEGVEDTCIECYVQDLNSRIICKEMSKEWIDAFTLDRKMVLASEAAVQFVGAAPSGSSSCSTQHFLPSQLTESSPIGSHILHPPSPHFTSSHISLLPLPPLPCSLNMLQMILIHILSMHLGLMRCMKIMMGPPALQSLCLSQWSINVSIAWWEVPWQILSMKDLLESMICVFFKGRIQFFVWLLIVKRGWISTLDSSPFPLQLSFGVTRLGLADSIFGFTWLDRQGWVASGSLKGGQEFRGLGSRPP</sequence>
<dbReference type="Proteomes" id="UP000037035">
    <property type="component" value="Unassembled WGS sequence"/>
</dbReference>
<comment type="caution">
    <text evidence="1">The sequence shown here is derived from an EMBL/GenBank/DDBJ whole genome shotgun (WGS) entry which is preliminary data.</text>
</comment>
<dbReference type="EMBL" id="LAVV01012270">
    <property type="protein sequence ID" value="KNZ46860.1"/>
    <property type="molecule type" value="Genomic_DNA"/>
</dbReference>
<keyword evidence="2" id="KW-1185">Reference proteome</keyword>
<organism evidence="1 2">
    <name type="scientific">Puccinia sorghi</name>
    <dbReference type="NCBI Taxonomy" id="27349"/>
    <lineage>
        <taxon>Eukaryota</taxon>
        <taxon>Fungi</taxon>
        <taxon>Dikarya</taxon>
        <taxon>Basidiomycota</taxon>
        <taxon>Pucciniomycotina</taxon>
        <taxon>Pucciniomycetes</taxon>
        <taxon>Pucciniales</taxon>
        <taxon>Pucciniaceae</taxon>
        <taxon>Puccinia</taxon>
    </lineage>
</organism>
<evidence type="ECO:0000313" key="1">
    <source>
        <dbReference type="EMBL" id="KNZ46860.1"/>
    </source>
</evidence>
<accession>A0A0L6UGF8</accession>
<reference evidence="1 2" key="1">
    <citation type="submission" date="2015-08" db="EMBL/GenBank/DDBJ databases">
        <title>Next Generation Sequencing and Analysis of the Genome of Puccinia sorghi L Schw, the Causal Agent of Maize Common Rust.</title>
        <authorList>
            <person name="Rochi L."/>
            <person name="Burguener G."/>
            <person name="Darino M."/>
            <person name="Turjanski A."/>
            <person name="Kreff E."/>
            <person name="Dieguez M.J."/>
            <person name="Sacco F."/>
        </authorList>
    </citation>
    <scope>NUCLEOTIDE SEQUENCE [LARGE SCALE GENOMIC DNA]</scope>
    <source>
        <strain evidence="1 2">RO10H11247</strain>
    </source>
</reference>
<proteinExistence type="predicted"/>
<gene>
    <name evidence="1" type="ORF">VP01_6899g1</name>
</gene>
<dbReference type="OrthoDB" id="2517403at2759"/>
<dbReference type="VEuPathDB" id="FungiDB:VP01_6899g1"/>
<evidence type="ECO:0000313" key="2">
    <source>
        <dbReference type="Proteomes" id="UP000037035"/>
    </source>
</evidence>
<feature type="non-terminal residue" evidence="1">
    <location>
        <position position="1"/>
    </location>
</feature>